<keyword evidence="5" id="KW-1185">Reference proteome</keyword>
<evidence type="ECO:0000256" key="2">
    <source>
        <dbReference type="RuleBase" id="RU003749"/>
    </source>
</evidence>
<dbReference type="SUPFAM" id="SSF52091">
    <property type="entry name" value="SpoIIaa-like"/>
    <property type="match status" value="1"/>
</dbReference>
<evidence type="ECO:0000256" key="1">
    <source>
        <dbReference type="ARBA" id="ARBA00009013"/>
    </source>
</evidence>
<dbReference type="OrthoDB" id="9796076at2"/>
<dbReference type="PANTHER" id="PTHR33495">
    <property type="entry name" value="ANTI-SIGMA FACTOR ANTAGONIST TM_1081-RELATED-RELATED"/>
    <property type="match status" value="1"/>
</dbReference>
<proteinExistence type="inferred from homology"/>
<dbReference type="GO" id="GO:0043856">
    <property type="term" value="F:anti-sigma factor antagonist activity"/>
    <property type="evidence" value="ECO:0007669"/>
    <property type="project" value="InterPro"/>
</dbReference>
<dbReference type="InterPro" id="IPR003658">
    <property type="entry name" value="Anti-sigma_ant"/>
</dbReference>
<dbReference type="PANTHER" id="PTHR33495:SF2">
    <property type="entry name" value="ANTI-SIGMA FACTOR ANTAGONIST TM_1081-RELATED"/>
    <property type="match status" value="1"/>
</dbReference>
<feature type="domain" description="STAS" evidence="3">
    <location>
        <begin position="19"/>
        <end position="110"/>
    </location>
</feature>
<sequence length="112" mass="12168">MELAHDDYPGLRIIHVHGGRIDSAVAIQFKDAMRAATAGLSHRALLNLGEVGFIDSSGLGAIVFALKQMPRGCRLDLACLQPEVARVLRLTRMDRVFVIHDSLDTAVVPDGH</sequence>
<name>A0A2T0WYM2_9RHOB</name>
<dbReference type="AlphaFoldDB" id="A0A2T0WYM2"/>
<evidence type="ECO:0000259" key="3">
    <source>
        <dbReference type="PROSITE" id="PS50801"/>
    </source>
</evidence>
<dbReference type="Pfam" id="PF01740">
    <property type="entry name" value="STAS"/>
    <property type="match status" value="1"/>
</dbReference>
<evidence type="ECO:0000313" key="4">
    <source>
        <dbReference type="EMBL" id="PRY91796.1"/>
    </source>
</evidence>
<evidence type="ECO:0000313" key="5">
    <source>
        <dbReference type="Proteomes" id="UP000238392"/>
    </source>
</evidence>
<organism evidence="4 5">
    <name type="scientific">Donghicola tyrosinivorans</name>
    <dbReference type="NCBI Taxonomy" id="1652492"/>
    <lineage>
        <taxon>Bacteria</taxon>
        <taxon>Pseudomonadati</taxon>
        <taxon>Pseudomonadota</taxon>
        <taxon>Alphaproteobacteria</taxon>
        <taxon>Rhodobacterales</taxon>
        <taxon>Roseobacteraceae</taxon>
        <taxon>Donghicola</taxon>
    </lineage>
</organism>
<protein>
    <recommendedName>
        <fullName evidence="2">Anti-sigma factor antagonist</fullName>
    </recommendedName>
</protein>
<dbReference type="InterPro" id="IPR036513">
    <property type="entry name" value="STAS_dom_sf"/>
</dbReference>
<dbReference type="InterPro" id="IPR002645">
    <property type="entry name" value="STAS_dom"/>
</dbReference>
<comment type="similarity">
    <text evidence="1 2">Belongs to the anti-sigma-factor antagonist family.</text>
</comment>
<dbReference type="RefSeq" id="WP_106263451.1">
    <property type="nucleotide sequence ID" value="NZ_PVTQ01000003.1"/>
</dbReference>
<accession>A0A2T0WYM2</accession>
<dbReference type="EMBL" id="PVTQ01000003">
    <property type="protein sequence ID" value="PRY91796.1"/>
    <property type="molecule type" value="Genomic_DNA"/>
</dbReference>
<dbReference type="NCBIfam" id="TIGR00377">
    <property type="entry name" value="ant_ant_sig"/>
    <property type="match status" value="1"/>
</dbReference>
<dbReference type="Gene3D" id="3.30.750.24">
    <property type="entry name" value="STAS domain"/>
    <property type="match status" value="1"/>
</dbReference>
<gene>
    <name evidence="4" type="ORF">CLV74_103385</name>
</gene>
<dbReference type="CDD" id="cd07043">
    <property type="entry name" value="STAS_anti-anti-sigma_factors"/>
    <property type="match status" value="1"/>
</dbReference>
<dbReference type="Proteomes" id="UP000238392">
    <property type="component" value="Unassembled WGS sequence"/>
</dbReference>
<reference evidence="4 5" key="1">
    <citation type="submission" date="2018-03" db="EMBL/GenBank/DDBJ databases">
        <title>Genomic Encyclopedia of Archaeal and Bacterial Type Strains, Phase II (KMG-II): from individual species to whole genera.</title>
        <authorList>
            <person name="Goeker M."/>
        </authorList>
    </citation>
    <scope>NUCLEOTIDE SEQUENCE [LARGE SCALE GENOMIC DNA]</scope>
    <source>
        <strain evidence="4 5">DSM 100212</strain>
    </source>
</reference>
<comment type="caution">
    <text evidence="4">The sequence shown here is derived from an EMBL/GenBank/DDBJ whole genome shotgun (WGS) entry which is preliminary data.</text>
</comment>
<dbReference type="PROSITE" id="PS50801">
    <property type="entry name" value="STAS"/>
    <property type="match status" value="1"/>
</dbReference>